<keyword evidence="1" id="KW-0472">Membrane</keyword>
<accession>A0ABN4YND1</accession>
<reference evidence="2 3" key="1">
    <citation type="submission" date="2016-04" db="EMBL/GenBank/DDBJ databases">
        <title>Comparative Genomics and Epigenetics of Sporosarcina ureae.</title>
        <authorList>
            <person name="Oliver A.S."/>
            <person name="Cooper K.K."/>
        </authorList>
    </citation>
    <scope>NUCLEOTIDE SEQUENCE [LARGE SCALE GENOMIC DNA]</scope>
    <source>
        <strain evidence="2 3">S204</strain>
    </source>
</reference>
<sequence>METLQKLTLAIALIGALNWGVVGIFRFDVIAQLTEGAYQPLARFLYIVIGLSGLMALQVLFTYWRREEEPKSSEEIRPASSIEQT</sequence>
<protein>
    <submittedName>
        <fullName evidence="2">DUF378 domain-containing protein</fullName>
    </submittedName>
</protein>
<keyword evidence="1" id="KW-0812">Transmembrane</keyword>
<dbReference type="InterPro" id="IPR007211">
    <property type="entry name" value="DUF378"/>
</dbReference>
<keyword evidence="3" id="KW-1185">Reference proteome</keyword>
<name>A0ABN4YND1_SPOUR</name>
<feature type="transmembrane region" description="Helical" evidence="1">
    <location>
        <begin position="7"/>
        <end position="25"/>
    </location>
</feature>
<evidence type="ECO:0000313" key="2">
    <source>
        <dbReference type="EMBL" id="ARF13473.1"/>
    </source>
</evidence>
<dbReference type="PANTHER" id="PTHR37304">
    <property type="entry name" value="MEMBRANE PROTEIN-RELATED"/>
    <property type="match status" value="1"/>
</dbReference>
<evidence type="ECO:0000256" key="1">
    <source>
        <dbReference type="SAM" id="Phobius"/>
    </source>
</evidence>
<proteinExistence type="predicted"/>
<feature type="transmembrane region" description="Helical" evidence="1">
    <location>
        <begin position="45"/>
        <end position="64"/>
    </location>
</feature>
<dbReference type="PANTHER" id="PTHR37304:SF1">
    <property type="entry name" value="MEMBRANE PROTEIN"/>
    <property type="match status" value="1"/>
</dbReference>
<dbReference type="EMBL" id="CP015108">
    <property type="protein sequence ID" value="ARF13473.1"/>
    <property type="molecule type" value="Genomic_DNA"/>
</dbReference>
<dbReference type="Pfam" id="PF04070">
    <property type="entry name" value="DUF378"/>
    <property type="match status" value="1"/>
</dbReference>
<dbReference type="Proteomes" id="UP000192486">
    <property type="component" value="Chromosome"/>
</dbReference>
<dbReference type="RefSeq" id="WP_029054399.1">
    <property type="nucleotide sequence ID" value="NZ_CP015108.1"/>
</dbReference>
<keyword evidence="1" id="KW-1133">Transmembrane helix</keyword>
<evidence type="ECO:0000313" key="3">
    <source>
        <dbReference type="Proteomes" id="UP000192486"/>
    </source>
</evidence>
<organism evidence="2 3">
    <name type="scientific">Sporosarcina ureae</name>
    <dbReference type="NCBI Taxonomy" id="1571"/>
    <lineage>
        <taxon>Bacteria</taxon>
        <taxon>Bacillati</taxon>
        <taxon>Bacillota</taxon>
        <taxon>Bacilli</taxon>
        <taxon>Bacillales</taxon>
        <taxon>Caryophanaceae</taxon>
        <taxon>Sporosarcina</taxon>
    </lineage>
</organism>
<gene>
    <name evidence="2" type="ORF">SporoS204_04430</name>
</gene>